<evidence type="ECO:0000313" key="3">
    <source>
        <dbReference type="Proteomes" id="UP001153076"/>
    </source>
</evidence>
<dbReference type="AlphaFoldDB" id="A0A9Q1GI69"/>
<protein>
    <submittedName>
        <fullName evidence="2">Uncharacterized protein</fullName>
    </submittedName>
</protein>
<evidence type="ECO:0000313" key="2">
    <source>
        <dbReference type="EMBL" id="KAJ8419894.1"/>
    </source>
</evidence>
<feature type="region of interest" description="Disordered" evidence="1">
    <location>
        <begin position="1"/>
        <end position="33"/>
    </location>
</feature>
<organism evidence="2 3">
    <name type="scientific">Carnegiea gigantea</name>
    <dbReference type="NCBI Taxonomy" id="171969"/>
    <lineage>
        <taxon>Eukaryota</taxon>
        <taxon>Viridiplantae</taxon>
        <taxon>Streptophyta</taxon>
        <taxon>Embryophyta</taxon>
        <taxon>Tracheophyta</taxon>
        <taxon>Spermatophyta</taxon>
        <taxon>Magnoliopsida</taxon>
        <taxon>eudicotyledons</taxon>
        <taxon>Gunneridae</taxon>
        <taxon>Pentapetalae</taxon>
        <taxon>Caryophyllales</taxon>
        <taxon>Cactineae</taxon>
        <taxon>Cactaceae</taxon>
        <taxon>Cactoideae</taxon>
        <taxon>Echinocereeae</taxon>
        <taxon>Carnegiea</taxon>
    </lineage>
</organism>
<reference evidence="2" key="1">
    <citation type="submission" date="2022-04" db="EMBL/GenBank/DDBJ databases">
        <title>Carnegiea gigantea Genome sequencing and assembly v2.</title>
        <authorList>
            <person name="Copetti D."/>
            <person name="Sanderson M.J."/>
            <person name="Burquez A."/>
            <person name="Wojciechowski M.F."/>
        </authorList>
    </citation>
    <scope>NUCLEOTIDE SEQUENCE</scope>
    <source>
        <strain evidence="2">SGP5-SGP5p</strain>
        <tissue evidence="2">Aerial part</tissue>
    </source>
</reference>
<dbReference type="EMBL" id="JAKOGI010004189">
    <property type="protein sequence ID" value="KAJ8419894.1"/>
    <property type="molecule type" value="Genomic_DNA"/>
</dbReference>
<comment type="caution">
    <text evidence="2">The sequence shown here is derived from an EMBL/GenBank/DDBJ whole genome shotgun (WGS) entry which is preliminary data.</text>
</comment>
<keyword evidence="3" id="KW-1185">Reference proteome</keyword>
<name>A0A9Q1GI69_9CARY</name>
<sequence length="430" mass="47677">MTAGVSTPVGQKRETSGEVQQRGSSSNIAKRLKRTVSPRRAVTVCVSPYTNPGGRRGVRQLRGSTAVGRGNVHGLQQGVIDVVPLAVSAKGGDDVHKNVADAVKKDGYAWGDAGDAKGTTSCATVAEYDEVVAEQACRTTLSQFVLVYVMSKLTTNIRMQAVRSYLTTSLPVSELQLLKDLRAKCKKFKKGREEWSIELLELKLRHICADYLRGLIHVVPHFGAGDDADKYCIGGFAIDLYSGLLQDRQAKYPRLCWKSFFLLLHDKDKCYRVFNLASALGDEHREGLLCSALGWHPTREFKFSSMQMNFGAALPTFETLGVADGVPRRTVPSSKYNIVGEDRRQIFRVETMVEREGLLEAFDIHPTPALCYTLQYIYVHSGHLQATEYGGWTDHRYVHVLPTGRAAAKVDVTLRPVPQLDGIIYNIELQ</sequence>
<feature type="compositionally biased region" description="Polar residues" evidence="1">
    <location>
        <begin position="17"/>
        <end position="28"/>
    </location>
</feature>
<proteinExistence type="predicted"/>
<dbReference type="Proteomes" id="UP001153076">
    <property type="component" value="Unassembled WGS sequence"/>
</dbReference>
<evidence type="ECO:0000256" key="1">
    <source>
        <dbReference type="SAM" id="MobiDB-lite"/>
    </source>
</evidence>
<gene>
    <name evidence="2" type="ORF">Cgig2_005533</name>
</gene>
<accession>A0A9Q1GI69</accession>